<dbReference type="GeneID" id="93268244"/>
<dbReference type="Proteomes" id="UP000307781">
    <property type="component" value="Unassembled WGS sequence"/>
</dbReference>
<name>A0A5R8M2E3_LACZE</name>
<evidence type="ECO:0000313" key="2">
    <source>
        <dbReference type="EMBL" id="TLF42359.1"/>
    </source>
</evidence>
<dbReference type="AlphaFoldDB" id="A0A5R8M2E3"/>
<gene>
    <name evidence="2" type="ORF">FEI14_05555</name>
    <name evidence="1" type="ORF">FEI15_15245</name>
</gene>
<dbReference type="Proteomes" id="UP000309885">
    <property type="component" value="Unassembled WGS sequence"/>
</dbReference>
<comment type="caution">
    <text evidence="2">The sequence shown here is derived from an EMBL/GenBank/DDBJ whole genome shotgun (WGS) entry which is preliminary data.</text>
</comment>
<evidence type="ECO:0000313" key="4">
    <source>
        <dbReference type="Proteomes" id="UP000309885"/>
    </source>
</evidence>
<organism evidence="2 3">
    <name type="scientific">Lacticaseibacillus zeae</name>
    <name type="common">Lactobacillus zeae</name>
    <dbReference type="NCBI Taxonomy" id="57037"/>
    <lineage>
        <taxon>Bacteria</taxon>
        <taxon>Bacillati</taxon>
        <taxon>Bacillota</taxon>
        <taxon>Bacilli</taxon>
        <taxon>Lactobacillales</taxon>
        <taxon>Lactobacillaceae</taxon>
        <taxon>Lacticaseibacillus</taxon>
    </lineage>
</organism>
<accession>A0A5R8M2E3</accession>
<dbReference type="EMBL" id="VBWO01000027">
    <property type="protein sequence ID" value="TLF35846.1"/>
    <property type="molecule type" value="Genomic_DNA"/>
</dbReference>
<dbReference type="InterPro" id="IPR009241">
    <property type="entry name" value="HigB-like"/>
</dbReference>
<evidence type="ECO:0000313" key="3">
    <source>
        <dbReference type="Proteomes" id="UP000307781"/>
    </source>
</evidence>
<dbReference type="Pfam" id="PF05973">
    <property type="entry name" value="Gp49"/>
    <property type="match status" value="1"/>
</dbReference>
<protein>
    <submittedName>
        <fullName evidence="2">Type II toxin-antitoxin system RelE/ParE family toxin</fullName>
    </submittedName>
</protein>
<reference evidence="3 4" key="1">
    <citation type="submission" date="2019-05" db="EMBL/GenBank/DDBJ databases">
        <title>Genome-based reclassification of Lactobacillus casei as Lactobacillus casei subsp. casei. subsp.nov., description of Lactobacillus casei subsp. zeae subsp. nov., and emended description of Lactobacillus casei.</title>
        <authorList>
            <person name="Huang C.-H."/>
        </authorList>
    </citation>
    <scope>NUCLEOTIDE SEQUENCE [LARGE SCALE GENOMIC DNA]</scope>
    <source>
        <strain evidence="1 4">CRBIP24.44</strain>
        <strain evidence="2 3">CRBIP24.58</strain>
    </source>
</reference>
<sequence length="121" mass="14639">MYEVDFYEDKDGYSEIHDFLDRLNDSAQKSDRVLLAKTLYQIDLLEQLGPNMKMPQARMLKGYSKPLFELRPMPERIFYAAWNGNHYILLHHYTKRQNKTDRREIQKALSNLEDWLKRKEN</sequence>
<proteinExistence type="predicted"/>
<dbReference type="EMBL" id="VBWN01000003">
    <property type="protein sequence ID" value="TLF42359.1"/>
    <property type="molecule type" value="Genomic_DNA"/>
</dbReference>
<dbReference type="RefSeq" id="WP_010493007.1">
    <property type="nucleotide sequence ID" value="NZ_CABMJL010000023.1"/>
</dbReference>
<evidence type="ECO:0000313" key="1">
    <source>
        <dbReference type="EMBL" id="TLF35846.1"/>
    </source>
</evidence>